<dbReference type="InterPro" id="IPR008892">
    <property type="entry name" value="COR413"/>
</dbReference>
<keyword evidence="5 6" id="KW-0472">Membrane</keyword>
<accession>A0A087GS68</accession>
<evidence type="ECO:0000313" key="7">
    <source>
        <dbReference type="EMBL" id="KFK32720.1"/>
    </source>
</evidence>
<evidence type="ECO:0000256" key="5">
    <source>
        <dbReference type="ARBA" id="ARBA00023136"/>
    </source>
</evidence>
<dbReference type="eggNOG" id="ENOG502QQY4">
    <property type="taxonomic scope" value="Eukaryota"/>
</dbReference>
<evidence type="ECO:0000256" key="4">
    <source>
        <dbReference type="ARBA" id="ARBA00022989"/>
    </source>
</evidence>
<dbReference type="PANTHER" id="PTHR33596">
    <property type="entry name" value="COLD-REGULATED 413 PLASMA MEMBRANE PROTEIN 2"/>
    <property type="match status" value="1"/>
</dbReference>
<dbReference type="AlphaFoldDB" id="A0A087GS68"/>
<proteinExistence type="inferred from homology"/>
<comment type="subcellular location">
    <subcellularLocation>
        <location evidence="1">Membrane</location>
        <topology evidence="1">Multi-pass membrane protein</topology>
    </subcellularLocation>
</comment>
<comment type="similarity">
    <text evidence="2">Belongs to the Cold-regulated 413 protein family.</text>
</comment>
<dbReference type="PANTHER" id="PTHR33596:SF1">
    <property type="entry name" value="COLD-REGULATED 413 PLASMA MEMBRANE PROTEIN 1-RELATED"/>
    <property type="match status" value="1"/>
</dbReference>
<feature type="transmembrane region" description="Helical" evidence="6">
    <location>
        <begin position="163"/>
        <end position="182"/>
    </location>
</feature>
<keyword evidence="4 6" id="KW-1133">Transmembrane helix</keyword>
<dbReference type="Pfam" id="PF05562">
    <property type="entry name" value="WCOR413"/>
    <property type="match status" value="1"/>
</dbReference>
<evidence type="ECO:0000256" key="3">
    <source>
        <dbReference type="ARBA" id="ARBA00022692"/>
    </source>
</evidence>
<keyword evidence="3 6" id="KW-0812">Transmembrane</keyword>
<keyword evidence="8" id="KW-1185">Reference proteome</keyword>
<reference evidence="8" key="1">
    <citation type="journal article" date="2015" name="Nat. Plants">
        <title>Genome expansion of Arabis alpina linked with retrotransposition and reduced symmetric DNA methylation.</title>
        <authorList>
            <person name="Willing E.M."/>
            <person name="Rawat V."/>
            <person name="Mandakova T."/>
            <person name="Maumus F."/>
            <person name="James G.V."/>
            <person name="Nordstroem K.J."/>
            <person name="Becker C."/>
            <person name="Warthmann N."/>
            <person name="Chica C."/>
            <person name="Szarzynska B."/>
            <person name="Zytnicki M."/>
            <person name="Albani M.C."/>
            <person name="Kiefer C."/>
            <person name="Bergonzi S."/>
            <person name="Castaings L."/>
            <person name="Mateos J.L."/>
            <person name="Berns M.C."/>
            <person name="Bujdoso N."/>
            <person name="Piofczyk T."/>
            <person name="de Lorenzo L."/>
            <person name="Barrero-Sicilia C."/>
            <person name="Mateos I."/>
            <person name="Piednoel M."/>
            <person name="Hagmann J."/>
            <person name="Chen-Min-Tao R."/>
            <person name="Iglesias-Fernandez R."/>
            <person name="Schuster S.C."/>
            <person name="Alonso-Blanco C."/>
            <person name="Roudier F."/>
            <person name="Carbonero P."/>
            <person name="Paz-Ares J."/>
            <person name="Davis S.J."/>
            <person name="Pecinka A."/>
            <person name="Quesneville H."/>
            <person name="Colot V."/>
            <person name="Lysak M.A."/>
            <person name="Weigel D."/>
            <person name="Coupland G."/>
            <person name="Schneeberger K."/>
        </authorList>
    </citation>
    <scope>NUCLEOTIDE SEQUENCE [LARGE SCALE GENOMIC DNA]</scope>
    <source>
        <strain evidence="8">cv. Pajares</strain>
    </source>
</reference>
<feature type="transmembrane region" description="Helical" evidence="6">
    <location>
        <begin position="57"/>
        <end position="76"/>
    </location>
</feature>
<dbReference type="OrthoDB" id="1093834at2759"/>
<gene>
    <name evidence="7" type="ordered locus">AALP_Aa6g280000</name>
</gene>
<protein>
    <submittedName>
        <fullName evidence="7">Uncharacterized protein</fullName>
    </submittedName>
</protein>
<evidence type="ECO:0000256" key="6">
    <source>
        <dbReference type="SAM" id="Phobius"/>
    </source>
</evidence>
<evidence type="ECO:0000313" key="8">
    <source>
        <dbReference type="Proteomes" id="UP000029120"/>
    </source>
</evidence>
<evidence type="ECO:0000256" key="2">
    <source>
        <dbReference type="ARBA" id="ARBA00005852"/>
    </source>
</evidence>
<sequence length="185" mass="21355">MEKFEYLNDFQVAAEKLIHSYGILPMVTLFLRWVASFAAIFLMILDGTKWKSTNMSTSLLAPYLFTSLPLVVFEFLRREFGKWIALLTVVLKLFFPKHFPESLEIPGATFLLIVVAPTFIVDVVRDPPSLCLMTSLCLLTKHTKDCGGYKNSFTQNDKITCTIFLYLLFLYSLWYLAVYPFYDVL</sequence>
<dbReference type="EMBL" id="CM002874">
    <property type="protein sequence ID" value="KFK32720.1"/>
    <property type="molecule type" value="Genomic_DNA"/>
</dbReference>
<name>A0A087GS68_ARAAL</name>
<organism evidence="7 8">
    <name type="scientific">Arabis alpina</name>
    <name type="common">Alpine rock-cress</name>
    <dbReference type="NCBI Taxonomy" id="50452"/>
    <lineage>
        <taxon>Eukaryota</taxon>
        <taxon>Viridiplantae</taxon>
        <taxon>Streptophyta</taxon>
        <taxon>Embryophyta</taxon>
        <taxon>Tracheophyta</taxon>
        <taxon>Spermatophyta</taxon>
        <taxon>Magnoliopsida</taxon>
        <taxon>eudicotyledons</taxon>
        <taxon>Gunneridae</taxon>
        <taxon>Pentapetalae</taxon>
        <taxon>rosids</taxon>
        <taxon>malvids</taxon>
        <taxon>Brassicales</taxon>
        <taxon>Brassicaceae</taxon>
        <taxon>Arabideae</taxon>
        <taxon>Arabis</taxon>
    </lineage>
</organism>
<feature type="transmembrane region" description="Helical" evidence="6">
    <location>
        <begin position="21"/>
        <end position="45"/>
    </location>
</feature>
<dbReference type="Gramene" id="KFK32720">
    <property type="protein sequence ID" value="KFK32720"/>
    <property type="gene ID" value="AALP_AA6G280000"/>
</dbReference>
<dbReference type="GO" id="GO:0016020">
    <property type="term" value="C:membrane"/>
    <property type="evidence" value="ECO:0007669"/>
    <property type="project" value="UniProtKB-SubCell"/>
</dbReference>
<evidence type="ECO:0000256" key="1">
    <source>
        <dbReference type="ARBA" id="ARBA00004141"/>
    </source>
</evidence>
<dbReference type="Proteomes" id="UP000029120">
    <property type="component" value="Chromosome 6"/>
</dbReference>
<dbReference type="OMA" id="GTKWKST"/>